<comment type="caution">
    <text evidence="1">The sequence shown here is derived from an EMBL/GenBank/DDBJ whole genome shotgun (WGS) entry which is preliminary data.</text>
</comment>
<gene>
    <name evidence="1" type="ORF">FA95DRAFT_990331</name>
</gene>
<reference evidence="1" key="2">
    <citation type="journal article" date="2022" name="New Phytol.">
        <title>Evolutionary transition to the ectomycorrhizal habit in the genomes of a hyperdiverse lineage of mushroom-forming fungi.</title>
        <authorList>
            <person name="Looney B."/>
            <person name="Miyauchi S."/>
            <person name="Morin E."/>
            <person name="Drula E."/>
            <person name="Courty P.E."/>
            <person name="Kohler A."/>
            <person name="Kuo A."/>
            <person name="LaButti K."/>
            <person name="Pangilinan J."/>
            <person name="Lipzen A."/>
            <person name="Riley R."/>
            <person name="Andreopoulos W."/>
            <person name="He G."/>
            <person name="Johnson J."/>
            <person name="Nolan M."/>
            <person name="Tritt A."/>
            <person name="Barry K.W."/>
            <person name="Grigoriev I.V."/>
            <person name="Nagy L.G."/>
            <person name="Hibbett D."/>
            <person name="Henrissat B."/>
            <person name="Matheny P.B."/>
            <person name="Labbe J."/>
            <person name="Martin F.M."/>
        </authorList>
    </citation>
    <scope>NUCLEOTIDE SEQUENCE</scope>
    <source>
        <strain evidence="1">FP105234-sp</strain>
    </source>
</reference>
<dbReference type="EMBL" id="MU276267">
    <property type="protein sequence ID" value="KAI0039752.1"/>
    <property type="molecule type" value="Genomic_DNA"/>
</dbReference>
<name>A0ACB8R772_9AGAM</name>
<evidence type="ECO:0000313" key="2">
    <source>
        <dbReference type="Proteomes" id="UP000814033"/>
    </source>
</evidence>
<reference evidence="1" key="1">
    <citation type="submission" date="2021-02" db="EMBL/GenBank/DDBJ databases">
        <authorList>
            <consortium name="DOE Joint Genome Institute"/>
            <person name="Ahrendt S."/>
            <person name="Looney B.P."/>
            <person name="Miyauchi S."/>
            <person name="Morin E."/>
            <person name="Drula E."/>
            <person name="Courty P.E."/>
            <person name="Chicoki N."/>
            <person name="Fauchery L."/>
            <person name="Kohler A."/>
            <person name="Kuo A."/>
            <person name="Labutti K."/>
            <person name="Pangilinan J."/>
            <person name="Lipzen A."/>
            <person name="Riley R."/>
            <person name="Andreopoulos W."/>
            <person name="He G."/>
            <person name="Johnson J."/>
            <person name="Barry K.W."/>
            <person name="Grigoriev I.V."/>
            <person name="Nagy L."/>
            <person name="Hibbett D."/>
            <person name="Henrissat B."/>
            <person name="Matheny P.B."/>
            <person name="Labbe J."/>
            <person name="Martin F."/>
        </authorList>
    </citation>
    <scope>NUCLEOTIDE SEQUENCE</scope>
    <source>
        <strain evidence="1">FP105234-sp</strain>
    </source>
</reference>
<proteinExistence type="predicted"/>
<protein>
    <submittedName>
        <fullName evidence="1">Uncharacterized protein</fullName>
    </submittedName>
</protein>
<accession>A0ACB8R772</accession>
<dbReference type="Proteomes" id="UP000814033">
    <property type="component" value="Unassembled WGS sequence"/>
</dbReference>
<organism evidence="1 2">
    <name type="scientific">Auriscalpium vulgare</name>
    <dbReference type="NCBI Taxonomy" id="40419"/>
    <lineage>
        <taxon>Eukaryota</taxon>
        <taxon>Fungi</taxon>
        <taxon>Dikarya</taxon>
        <taxon>Basidiomycota</taxon>
        <taxon>Agaricomycotina</taxon>
        <taxon>Agaricomycetes</taxon>
        <taxon>Russulales</taxon>
        <taxon>Auriscalpiaceae</taxon>
        <taxon>Auriscalpium</taxon>
    </lineage>
</organism>
<evidence type="ECO:0000313" key="1">
    <source>
        <dbReference type="EMBL" id="KAI0039752.1"/>
    </source>
</evidence>
<sequence length="170" mass="18235">MLKILKIARRARIRWTPRTPCCHPTVTVHTGQNPLTRRGATLCDLSTLLQPCAAFCEDSPRSLLARRAWMAQLQGPGNQRIASRCASALSVGDALAASIPSVKSPERRHACSLTHTMSPYHVIAERAAAADDEPGATPAIDINWPSLVSMVGVNTAHAAPLAEVPTSQRT</sequence>
<keyword evidence="2" id="KW-1185">Reference proteome</keyword>